<protein>
    <submittedName>
        <fullName evidence="2">Amidohydrolase</fullName>
    </submittedName>
</protein>
<dbReference type="AlphaFoldDB" id="A0AAE8VTS0"/>
<gene>
    <name evidence="2" type="ORF">Sipo8835_41795</name>
</gene>
<dbReference type="GO" id="GO:0016810">
    <property type="term" value="F:hydrolase activity, acting on carbon-nitrogen (but not peptide) bonds"/>
    <property type="evidence" value="ECO:0007669"/>
    <property type="project" value="InterPro"/>
</dbReference>
<dbReference type="Gene3D" id="2.30.40.10">
    <property type="entry name" value="Urease, subunit C, domain 1"/>
    <property type="match status" value="1"/>
</dbReference>
<evidence type="ECO:0000256" key="1">
    <source>
        <dbReference type="SAM" id="MobiDB-lite"/>
    </source>
</evidence>
<dbReference type="InterPro" id="IPR032466">
    <property type="entry name" value="Metal_Hydrolase"/>
</dbReference>
<dbReference type="PANTHER" id="PTHR43135:SF3">
    <property type="entry name" value="ALPHA-D-RIBOSE 1-METHYLPHOSPHONATE 5-TRIPHOSPHATE DIPHOSPHATASE"/>
    <property type="match status" value="1"/>
</dbReference>
<feature type="region of interest" description="Disordered" evidence="1">
    <location>
        <begin position="463"/>
        <end position="484"/>
    </location>
</feature>
<organism evidence="2 3">
    <name type="scientific">Streptomyces ipomoeae</name>
    <dbReference type="NCBI Taxonomy" id="103232"/>
    <lineage>
        <taxon>Bacteria</taxon>
        <taxon>Bacillati</taxon>
        <taxon>Actinomycetota</taxon>
        <taxon>Actinomycetes</taxon>
        <taxon>Kitasatosporales</taxon>
        <taxon>Streptomycetaceae</taxon>
        <taxon>Streptomyces</taxon>
    </lineage>
</organism>
<dbReference type="Gene3D" id="3.30.110.90">
    <property type="entry name" value="Amidohydrolase"/>
    <property type="match status" value="1"/>
</dbReference>
<name>A0AAE8VTS0_9ACTN</name>
<dbReference type="SUPFAM" id="SSF51556">
    <property type="entry name" value="Metallo-dependent hydrolases"/>
    <property type="match status" value="1"/>
</dbReference>
<evidence type="ECO:0000313" key="2">
    <source>
        <dbReference type="EMBL" id="TQE17579.1"/>
    </source>
</evidence>
<proteinExistence type="predicted"/>
<dbReference type="EMBL" id="SPAZ01000337">
    <property type="protein sequence ID" value="TQE17579.1"/>
    <property type="molecule type" value="Genomic_DNA"/>
</dbReference>
<reference evidence="2 3" key="1">
    <citation type="submission" date="2019-03" db="EMBL/GenBank/DDBJ databases">
        <title>Comparative genomic analyses of the sweetpotato soil rot pathogen, Streptomyces ipomoeae.</title>
        <authorList>
            <person name="Ruschel Soares N."/>
            <person name="Badger J.H."/>
            <person name="Huguet-Tapia J.C."/>
            <person name="Clark C.A."/>
            <person name="Pettis G.S."/>
        </authorList>
    </citation>
    <scope>NUCLEOTIDE SEQUENCE [LARGE SCALE GENOMIC DNA]</scope>
    <source>
        <strain evidence="2 3">88-35</strain>
    </source>
</reference>
<dbReference type="InterPro" id="IPR051781">
    <property type="entry name" value="Metallo-dep_Hydrolase"/>
</dbReference>
<dbReference type="InterPro" id="IPR011059">
    <property type="entry name" value="Metal-dep_hydrolase_composite"/>
</dbReference>
<evidence type="ECO:0000313" key="3">
    <source>
        <dbReference type="Proteomes" id="UP000318720"/>
    </source>
</evidence>
<comment type="caution">
    <text evidence="2">The sequence shown here is derived from an EMBL/GenBank/DDBJ whole genome shotgun (WGS) entry which is preliminary data.</text>
</comment>
<accession>A0AAE8VTS0</accession>
<dbReference type="Gene3D" id="3.40.50.10910">
    <property type="entry name" value="Amidohydrolase"/>
    <property type="match status" value="1"/>
</dbReference>
<dbReference type="PANTHER" id="PTHR43135">
    <property type="entry name" value="ALPHA-D-RIBOSE 1-METHYLPHOSPHONATE 5-TRIPHOSPHATE DIPHOSPHATASE"/>
    <property type="match status" value="1"/>
</dbReference>
<dbReference type="Gene3D" id="1.20.58.520">
    <property type="entry name" value="Amidohydrolase"/>
    <property type="match status" value="1"/>
</dbReference>
<feature type="region of interest" description="Disordered" evidence="1">
    <location>
        <begin position="44"/>
        <end position="78"/>
    </location>
</feature>
<sequence>MTVTEDTMWRRRRGLLSDGDPLVRALEELAERGRDHRFRAVGLVDPATGRPGPPQDLTVTGGTVTARTPTPPTADGREAPYTSYALPGFVDSHAHVSSASDLVGLLVHGVTGFRQLWGEPAHLYAAGVHRARHAVLPRPWVTAGVVDGPRSRIPQGVTVVDGVRAVRQVIEDALAFGFDGIKVYDDVERPVFDVLVREAERAGLPVVGHIPEAVPLVAAQRTMRSSEHLYGLVPNVFRLPPERRWDALARALADRTAEPGGAPGHFVCPTLVCWRARSGERRYTRPSRAALQAVDEGRRRSWQAAARDALRLDPAEAHRRGGLVDALGGIARTLAETGTRLLVGSDCGNPFVLAGPSFHKELAELSRAGLDFTTLLRAATTHAYEAMGRAGSPAAGSLTAGSPAPGAPADLVFYRRPPDDAELSALARPDAVLVDGVLLDGDDLDRLWALRLAASGLGASGWARGELDPPVTTGRPTKEAAHAG</sequence>
<feature type="compositionally biased region" description="Low complexity" evidence="1">
    <location>
        <begin position="58"/>
        <end position="68"/>
    </location>
</feature>
<dbReference type="Proteomes" id="UP000318720">
    <property type="component" value="Unassembled WGS sequence"/>
</dbReference>
<dbReference type="RefSeq" id="WP_141586016.1">
    <property type="nucleotide sequence ID" value="NZ_SPAY01000182.1"/>
</dbReference>